<name>A0A2V2A585_PSYIM</name>
<sequence length="182" mass="20369">MQANYNPKIIAGATFPNIEVPTYNGDMTLLGKPKNGHDWKMVVVYRGQHCPICTKYLNQLETLKSVFNETGVDVIAVSGDSKEQVESHLEKINVSFPIAYDLTVEQMKMLGLYISNPRSEKETDHPFAEPGLFVINTEGKIQIVDISNAPFTRPELEALANGLAFIRNPENNYPIRGTHDYA</sequence>
<accession>A0A2V2A585</accession>
<organism evidence="2 3">
    <name type="scientific">Psychrobacter immobilis</name>
    <dbReference type="NCBI Taxonomy" id="498"/>
    <lineage>
        <taxon>Bacteria</taxon>
        <taxon>Pseudomonadati</taxon>
        <taxon>Pseudomonadota</taxon>
        <taxon>Gammaproteobacteria</taxon>
        <taxon>Moraxellales</taxon>
        <taxon>Moraxellaceae</taxon>
        <taxon>Psychrobacter</taxon>
    </lineage>
</organism>
<dbReference type="InterPro" id="IPR036249">
    <property type="entry name" value="Thioredoxin-like_sf"/>
</dbReference>
<evidence type="ECO:0000313" key="3">
    <source>
        <dbReference type="Proteomes" id="UP000245655"/>
    </source>
</evidence>
<dbReference type="Pfam" id="PF00578">
    <property type="entry name" value="AhpC-TSA"/>
    <property type="match status" value="1"/>
</dbReference>
<protein>
    <submittedName>
        <fullName evidence="2">Peroxiredoxin</fullName>
    </submittedName>
</protein>
<dbReference type="InterPro" id="IPR000866">
    <property type="entry name" value="AhpC/TSA"/>
</dbReference>
<dbReference type="EMBL" id="QGGM01000002">
    <property type="protein sequence ID" value="PWK14616.1"/>
    <property type="molecule type" value="Genomic_DNA"/>
</dbReference>
<comment type="caution">
    <text evidence="2">The sequence shown here is derived from an EMBL/GenBank/DDBJ whole genome shotgun (WGS) entry which is preliminary data.</text>
</comment>
<dbReference type="GeneID" id="60254270"/>
<proteinExistence type="predicted"/>
<dbReference type="Gene3D" id="3.40.30.10">
    <property type="entry name" value="Glutaredoxin"/>
    <property type="match status" value="1"/>
</dbReference>
<keyword evidence="3" id="KW-1185">Reference proteome</keyword>
<dbReference type="GO" id="GO:0016491">
    <property type="term" value="F:oxidoreductase activity"/>
    <property type="evidence" value="ECO:0007669"/>
    <property type="project" value="InterPro"/>
</dbReference>
<dbReference type="GO" id="GO:0016209">
    <property type="term" value="F:antioxidant activity"/>
    <property type="evidence" value="ECO:0007669"/>
    <property type="project" value="InterPro"/>
</dbReference>
<dbReference type="RefSeq" id="WP_109589795.1">
    <property type="nucleotide sequence ID" value="NZ_CAJGZY010000002.1"/>
</dbReference>
<dbReference type="SUPFAM" id="SSF52833">
    <property type="entry name" value="Thioredoxin-like"/>
    <property type="match status" value="1"/>
</dbReference>
<feature type="domain" description="Thioredoxin" evidence="1">
    <location>
        <begin position="9"/>
        <end position="165"/>
    </location>
</feature>
<dbReference type="Proteomes" id="UP000245655">
    <property type="component" value="Unassembled WGS sequence"/>
</dbReference>
<dbReference type="CDD" id="cd02970">
    <property type="entry name" value="PRX_like2"/>
    <property type="match status" value="1"/>
</dbReference>
<reference evidence="2 3" key="1">
    <citation type="submission" date="2018-05" db="EMBL/GenBank/DDBJ databases">
        <title>Genomic Encyclopedia of Type Strains, Phase IV (KMG-IV): sequencing the most valuable type-strain genomes for metagenomic binning, comparative biology and taxonomic classification.</title>
        <authorList>
            <person name="Goeker M."/>
        </authorList>
    </citation>
    <scope>NUCLEOTIDE SEQUENCE [LARGE SCALE GENOMIC DNA]</scope>
    <source>
        <strain evidence="2 3">DSM 7229</strain>
    </source>
</reference>
<dbReference type="InterPro" id="IPR013766">
    <property type="entry name" value="Thioredoxin_domain"/>
</dbReference>
<evidence type="ECO:0000259" key="1">
    <source>
        <dbReference type="PROSITE" id="PS51352"/>
    </source>
</evidence>
<dbReference type="PROSITE" id="PS51352">
    <property type="entry name" value="THIOREDOXIN_2"/>
    <property type="match status" value="1"/>
</dbReference>
<dbReference type="AlphaFoldDB" id="A0A2V2A585"/>
<evidence type="ECO:0000313" key="2">
    <source>
        <dbReference type="EMBL" id="PWK14616.1"/>
    </source>
</evidence>
<gene>
    <name evidence="2" type="ORF">C8D84_10291</name>
</gene>